<dbReference type="AlphaFoldDB" id="A0A0E9PDK5"/>
<sequence length="27" mass="2815">MVLGSRKEKVSCLCSRGLINGASGDAY</sequence>
<evidence type="ECO:0000313" key="1">
    <source>
        <dbReference type="EMBL" id="JAH02614.1"/>
    </source>
</evidence>
<protein>
    <submittedName>
        <fullName evidence="1">Uncharacterized protein</fullName>
    </submittedName>
</protein>
<organism evidence="1">
    <name type="scientific">Anguilla anguilla</name>
    <name type="common">European freshwater eel</name>
    <name type="synonym">Muraena anguilla</name>
    <dbReference type="NCBI Taxonomy" id="7936"/>
    <lineage>
        <taxon>Eukaryota</taxon>
        <taxon>Metazoa</taxon>
        <taxon>Chordata</taxon>
        <taxon>Craniata</taxon>
        <taxon>Vertebrata</taxon>
        <taxon>Euteleostomi</taxon>
        <taxon>Actinopterygii</taxon>
        <taxon>Neopterygii</taxon>
        <taxon>Teleostei</taxon>
        <taxon>Anguilliformes</taxon>
        <taxon>Anguillidae</taxon>
        <taxon>Anguilla</taxon>
    </lineage>
</organism>
<reference evidence="1" key="1">
    <citation type="submission" date="2014-11" db="EMBL/GenBank/DDBJ databases">
        <authorList>
            <person name="Amaro Gonzalez C."/>
        </authorList>
    </citation>
    <scope>NUCLEOTIDE SEQUENCE</scope>
</reference>
<name>A0A0E9PDK5_ANGAN</name>
<accession>A0A0E9PDK5</accession>
<proteinExistence type="predicted"/>
<reference evidence="1" key="2">
    <citation type="journal article" date="2015" name="Fish Shellfish Immunol.">
        <title>Early steps in the European eel (Anguilla anguilla)-Vibrio vulnificus interaction in the gills: Role of the RtxA13 toxin.</title>
        <authorList>
            <person name="Callol A."/>
            <person name="Pajuelo D."/>
            <person name="Ebbesson L."/>
            <person name="Teles M."/>
            <person name="MacKenzie S."/>
            <person name="Amaro C."/>
        </authorList>
    </citation>
    <scope>NUCLEOTIDE SEQUENCE</scope>
</reference>
<dbReference type="EMBL" id="GBXM01105963">
    <property type="protein sequence ID" value="JAH02614.1"/>
    <property type="molecule type" value="Transcribed_RNA"/>
</dbReference>